<dbReference type="PANTHER" id="PTHR24193:SF122">
    <property type="entry name" value="ANKYRIN REPEAT DOMAIN-CONTAINING PROTEIN 23"/>
    <property type="match status" value="1"/>
</dbReference>
<dbReference type="PRINTS" id="PR01415">
    <property type="entry name" value="ANKYRIN"/>
</dbReference>
<evidence type="ECO:0000256" key="2">
    <source>
        <dbReference type="ARBA" id="ARBA00023043"/>
    </source>
</evidence>
<dbReference type="Proteomes" id="UP000298663">
    <property type="component" value="Unassembled WGS sequence"/>
</dbReference>
<feature type="repeat" description="ANK" evidence="3">
    <location>
        <begin position="378"/>
        <end position="410"/>
    </location>
</feature>
<reference evidence="4 5" key="2">
    <citation type="journal article" date="2019" name="G3 (Bethesda)">
        <title>Hybrid Assembly of the Genome of the Entomopathogenic Nematode Steinernema carpocapsae Identifies the X-Chromosome.</title>
        <authorList>
            <person name="Serra L."/>
            <person name="Macchietto M."/>
            <person name="Macias-Munoz A."/>
            <person name="McGill C.J."/>
            <person name="Rodriguez I.M."/>
            <person name="Rodriguez B."/>
            <person name="Murad R."/>
            <person name="Mortazavi A."/>
        </authorList>
    </citation>
    <scope>NUCLEOTIDE SEQUENCE [LARGE SCALE GENOMIC DNA]</scope>
    <source>
        <strain evidence="4 5">ALL</strain>
    </source>
</reference>
<evidence type="ECO:0000313" key="4">
    <source>
        <dbReference type="EMBL" id="TKR96937.1"/>
    </source>
</evidence>
<keyword evidence="5" id="KW-1185">Reference proteome</keyword>
<dbReference type="Gene3D" id="1.25.40.20">
    <property type="entry name" value="Ankyrin repeat-containing domain"/>
    <property type="match status" value="4"/>
</dbReference>
<dbReference type="OrthoDB" id="1577640at2759"/>
<evidence type="ECO:0000256" key="3">
    <source>
        <dbReference type="PROSITE-ProRule" id="PRU00023"/>
    </source>
</evidence>
<feature type="repeat" description="ANK" evidence="3">
    <location>
        <begin position="130"/>
        <end position="162"/>
    </location>
</feature>
<feature type="repeat" description="ANK" evidence="3">
    <location>
        <begin position="511"/>
        <end position="543"/>
    </location>
</feature>
<evidence type="ECO:0000313" key="5">
    <source>
        <dbReference type="Proteomes" id="UP000298663"/>
    </source>
</evidence>
<accession>A0A4U5PJM3</accession>
<gene>
    <name evidence="4" type="ORF">L596_010882</name>
</gene>
<keyword evidence="1" id="KW-0677">Repeat</keyword>
<dbReference type="GO" id="GO:0000976">
    <property type="term" value="F:transcription cis-regulatory region binding"/>
    <property type="evidence" value="ECO:0007669"/>
    <property type="project" value="TreeGrafter"/>
</dbReference>
<dbReference type="PROSITE" id="PS50088">
    <property type="entry name" value="ANK_REPEAT"/>
    <property type="match status" value="6"/>
</dbReference>
<dbReference type="EMBL" id="AZBU02000002">
    <property type="protein sequence ID" value="TKR96937.1"/>
    <property type="molecule type" value="Genomic_DNA"/>
</dbReference>
<dbReference type="InterPro" id="IPR002110">
    <property type="entry name" value="Ankyrin_rpt"/>
</dbReference>
<feature type="repeat" description="ANK" evidence="3">
    <location>
        <begin position="481"/>
        <end position="510"/>
    </location>
</feature>
<dbReference type="STRING" id="34508.A0A4U5PJM3"/>
<dbReference type="GO" id="GO:0045944">
    <property type="term" value="P:positive regulation of transcription by RNA polymerase II"/>
    <property type="evidence" value="ECO:0007669"/>
    <property type="project" value="TreeGrafter"/>
</dbReference>
<dbReference type="GO" id="GO:0005634">
    <property type="term" value="C:nucleus"/>
    <property type="evidence" value="ECO:0007669"/>
    <property type="project" value="TreeGrafter"/>
</dbReference>
<dbReference type="Pfam" id="PF12796">
    <property type="entry name" value="Ank_2"/>
    <property type="match status" value="5"/>
</dbReference>
<dbReference type="InterPro" id="IPR036770">
    <property type="entry name" value="Ankyrin_rpt-contain_sf"/>
</dbReference>
<dbReference type="PANTHER" id="PTHR24193">
    <property type="entry name" value="ANKYRIN REPEAT PROTEIN"/>
    <property type="match status" value="1"/>
</dbReference>
<proteinExistence type="predicted"/>
<reference evidence="4 5" key="1">
    <citation type="journal article" date="2015" name="Genome Biol.">
        <title>Comparative genomics of Steinernema reveals deeply conserved gene regulatory networks.</title>
        <authorList>
            <person name="Dillman A.R."/>
            <person name="Macchietto M."/>
            <person name="Porter C.F."/>
            <person name="Rogers A."/>
            <person name="Williams B."/>
            <person name="Antoshechkin I."/>
            <person name="Lee M.M."/>
            <person name="Goodwin Z."/>
            <person name="Lu X."/>
            <person name="Lewis E.E."/>
            <person name="Goodrich-Blair H."/>
            <person name="Stock S.P."/>
            <person name="Adams B.J."/>
            <person name="Sternberg P.W."/>
            <person name="Mortazavi A."/>
        </authorList>
    </citation>
    <scope>NUCLEOTIDE SEQUENCE [LARGE SCALE GENOMIC DNA]</scope>
    <source>
        <strain evidence="4 5">ALL</strain>
    </source>
</reference>
<evidence type="ECO:0000256" key="1">
    <source>
        <dbReference type="ARBA" id="ARBA00022737"/>
    </source>
</evidence>
<organism evidence="4 5">
    <name type="scientific">Steinernema carpocapsae</name>
    <name type="common">Entomopathogenic nematode</name>
    <dbReference type="NCBI Taxonomy" id="34508"/>
    <lineage>
        <taxon>Eukaryota</taxon>
        <taxon>Metazoa</taxon>
        <taxon>Ecdysozoa</taxon>
        <taxon>Nematoda</taxon>
        <taxon>Chromadorea</taxon>
        <taxon>Rhabditida</taxon>
        <taxon>Tylenchina</taxon>
        <taxon>Panagrolaimomorpha</taxon>
        <taxon>Strongyloidoidea</taxon>
        <taxon>Steinernematidae</taxon>
        <taxon>Steinernema</taxon>
    </lineage>
</organism>
<dbReference type="SUPFAM" id="SSF48403">
    <property type="entry name" value="Ankyrin repeat"/>
    <property type="match status" value="2"/>
</dbReference>
<feature type="repeat" description="ANK" evidence="3">
    <location>
        <begin position="411"/>
        <end position="443"/>
    </location>
</feature>
<dbReference type="AlphaFoldDB" id="A0A4U5PJM3"/>
<dbReference type="PROSITE" id="PS50297">
    <property type="entry name" value="ANK_REP_REGION"/>
    <property type="match status" value="6"/>
</dbReference>
<dbReference type="SMART" id="SM00248">
    <property type="entry name" value="ANK"/>
    <property type="match status" value="15"/>
</dbReference>
<keyword evidence="2 3" id="KW-0040">ANK repeat</keyword>
<sequence>MNSRLNFRCPSSDSDKFDIFPAFEEAVGLLLDKNGNEFERRVKSCEIQELTIKKRDGNGRSLLVHAALADQVKAFMLLVKKGLSVGDKDKYGMTPFHYAVLSDSMKVVRYILSLPRVPQELAPFLVGDYNGVTPLHLAASKHSGFMLKTLLEAKRDEDQVHANAVDRNGRSPFHYAAMVASVECCWLLIDSRSGFSLDQRDSFGQTPMIIAAGVRAAGSAEIIHILASRKGNCLSQRSMSGLSALHMAVLADNVLIIELMLRDFNVNPAILVDTAARTPLHYAAQYGRDKAAALLLEHGANNSARDQHEVTAAHYAAQQDPKTLDIILKSIHYDLENVNDKQGRSIFMWAVLAGNIKTVEYCLRNDMLVIHRTETDKKGLTALHLATHMNNLELCKLLMQQGWNPSHCDNQGATPLHIAAGRGHTDIVRYLVTSGADSEVRDHQGRTPIFHACFGGKAHTLETMINSLQFNIDTKDFLQCTPLHAAAFAGHAACISALIKAGADVADTDKDEFTALHVAAEKGKLECCVKLLQGGAAVNAFSHVEQMTPVSCAAHYGHDKVVEYLRSNGGMTHEEVKDVAAEMIQKFWKKHKRIHKGRF</sequence>
<comment type="caution">
    <text evidence="4">The sequence shown here is derived from an EMBL/GenBank/DDBJ whole genome shotgun (WGS) entry which is preliminary data.</text>
</comment>
<protein>
    <submittedName>
        <fullName evidence="4">Uncharacterized protein</fullName>
    </submittedName>
</protein>
<dbReference type="InterPro" id="IPR050663">
    <property type="entry name" value="Ankyrin-SOCS_Box"/>
</dbReference>
<feature type="repeat" description="ANK" evidence="3">
    <location>
        <begin position="275"/>
        <end position="307"/>
    </location>
</feature>
<name>A0A4U5PJM3_STECR</name>